<dbReference type="SMART" id="SM00342">
    <property type="entry name" value="HTH_ARAC"/>
    <property type="match status" value="1"/>
</dbReference>
<gene>
    <name evidence="6" type="ORF">ACFOEK_10810</name>
</gene>
<evidence type="ECO:0000259" key="5">
    <source>
        <dbReference type="PROSITE" id="PS01124"/>
    </source>
</evidence>
<evidence type="ECO:0000256" key="1">
    <source>
        <dbReference type="ARBA" id="ARBA00023015"/>
    </source>
</evidence>
<dbReference type="PANTHER" id="PTHR47894:SF1">
    <property type="entry name" value="HTH-TYPE TRANSCRIPTIONAL REGULATOR VQSM"/>
    <property type="match status" value="1"/>
</dbReference>
<keyword evidence="2" id="KW-0238">DNA-binding</keyword>
<accession>A0ABV7HCK8</accession>
<dbReference type="Pfam" id="PF12833">
    <property type="entry name" value="HTH_18"/>
    <property type="match status" value="1"/>
</dbReference>
<dbReference type="PANTHER" id="PTHR47894">
    <property type="entry name" value="HTH-TYPE TRANSCRIPTIONAL REGULATOR GADX"/>
    <property type="match status" value="1"/>
</dbReference>
<organism evidence="6 7">
    <name type="scientific">Litoribrevibacter euphylliae</name>
    <dbReference type="NCBI Taxonomy" id="1834034"/>
    <lineage>
        <taxon>Bacteria</taxon>
        <taxon>Pseudomonadati</taxon>
        <taxon>Pseudomonadota</taxon>
        <taxon>Gammaproteobacteria</taxon>
        <taxon>Oceanospirillales</taxon>
        <taxon>Oceanospirillaceae</taxon>
        <taxon>Litoribrevibacter</taxon>
    </lineage>
</organism>
<dbReference type="InterPro" id="IPR009057">
    <property type="entry name" value="Homeodomain-like_sf"/>
</dbReference>
<keyword evidence="1" id="KW-0805">Transcription regulation</keyword>
<evidence type="ECO:0000256" key="4">
    <source>
        <dbReference type="SAM" id="MobiDB-lite"/>
    </source>
</evidence>
<keyword evidence="3" id="KW-0804">Transcription</keyword>
<dbReference type="SUPFAM" id="SSF46689">
    <property type="entry name" value="Homeodomain-like"/>
    <property type="match status" value="1"/>
</dbReference>
<dbReference type="InterPro" id="IPR032687">
    <property type="entry name" value="AraC-type_N"/>
</dbReference>
<dbReference type="EMBL" id="JBHRSZ010000004">
    <property type="protein sequence ID" value="MFC3151517.1"/>
    <property type="molecule type" value="Genomic_DNA"/>
</dbReference>
<dbReference type="InterPro" id="IPR018060">
    <property type="entry name" value="HTH_AraC"/>
</dbReference>
<protein>
    <submittedName>
        <fullName evidence="6">Helix-turn-helix domain-containing protein</fullName>
    </submittedName>
</protein>
<feature type="region of interest" description="Disordered" evidence="4">
    <location>
        <begin position="1"/>
        <end position="32"/>
    </location>
</feature>
<dbReference type="Gene3D" id="1.10.10.60">
    <property type="entry name" value="Homeodomain-like"/>
    <property type="match status" value="1"/>
</dbReference>
<evidence type="ECO:0000256" key="2">
    <source>
        <dbReference type="ARBA" id="ARBA00023125"/>
    </source>
</evidence>
<evidence type="ECO:0000313" key="6">
    <source>
        <dbReference type="EMBL" id="MFC3151517.1"/>
    </source>
</evidence>
<evidence type="ECO:0000313" key="7">
    <source>
        <dbReference type="Proteomes" id="UP001595476"/>
    </source>
</evidence>
<dbReference type="Pfam" id="PF12625">
    <property type="entry name" value="Arabinose_bd"/>
    <property type="match status" value="1"/>
</dbReference>
<reference evidence="7" key="1">
    <citation type="journal article" date="2019" name="Int. J. Syst. Evol. Microbiol.">
        <title>The Global Catalogue of Microorganisms (GCM) 10K type strain sequencing project: providing services to taxonomists for standard genome sequencing and annotation.</title>
        <authorList>
            <consortium name="The Broad Institute Genomics Platform"/>
            <consortium name="The Broad Institute Genome Sequencing Center for Infectious Disease"/>
            <person name="Wu L."/>
            <person name="Ma J."/>
        </authorList>
    </citation>
    <scope>NUCLEOTIDE SEQUENCE [LARGE SCALE GENOMIC DNA]</scope>
    <source>
        <strain evidence="7">KCTC 52438</strain>
    </source>
</reference>
<sequence>MRPSALAPYKSDLNTPEERQSPALNGSEDSKKAHKLPVAQIKPLVKYLVTEGYSLDDILYNTGISLELLTRHDEHISLDAYIQLATNARNISKHATYALTLGKQSFINHDGILACRTMSSRNALAAMQLLVQYQHLLTPLLEFNLETNDEHGIFTIEQKAPLGDALPHIIEYNMSVLYSLGKFCLGQNHYPMEIEFRHGNPGKSNEFELFFNNPVRFNCESNRVLIPIETLSQPIIFQNEASAITNENLCRQYKKHETKDEWVLQKVRVAIRNMPFTEISMENLSKQLFMSTRSLRRHLSNHGVSFKALFENERKRIALKRVQKKDISVESLAEELGYQNAASFSRAFKRWFGMAPNHYKKKANDDPK</sequence>
<proteinExistence type="predicted"/>
<name>A0ABV7HCK8_9GAMM</name>
<dbReference type="PRINTS" id="PR00032">
    <property type="entry name" value="HTHARAC"/>
</dbReference>
<evidence type="ECO:0000256" key="3">
    <source>
        <dbReference type="ARBA" id="ARBA00023163"/>
    </source>
</evidence>
<keyword evidence="7" id="KW-1185">Reference proteome</keyword>
<dbReference type="InterPro" id="IPR020449">
    <property type="entry name" value="Tscrpt_reg_AraC-type_HTH"/>
</dbReference>
<feature type="domain" description="HTH araC/xylS-type" evidence="5">
    <location>
        <begin position="265"/>
        <end position="362"/>
    </location>
</feature>
<dbReference type="PROSITE" id="PS01124">
    <property type="entry name" value="HTH_ARAC_FAMILY_2"/>
    <property type="match status" value="1"/>
</dbReference>
<dbReference type="Proteomes" id="UP001595476">
    <property type="component" value="Unassembled WGS sequence"/>
</dbReference>
<dbReference type="RefSeq" id="WP_386720424.1">
    <property type="nucleotide sequence ID" value="NZ_JBHRSZ010000004.1"/>
</dbReference>
<comment type="caution">
    <text evidence="6">The sequence shown here is derived from an EMBL/GenBank/DDBJ whole genome shotgun (WGS) entry which is preliminary data.</text>
</comment>